<dbReference type="EMBL" id="UINC01084729">
    <property type="protein sequence ID" value="SVC31634.1"/>
    <property type="molecule type" value="Genomic_DNA"/>
</dbReference>
<accession>A0A382L3W5</accession>
<reference evidence="1" key="1">
    <citation type="submission" date="2018-05" db="EMBL/GenBank/DDBJ databases">
        <authorList>
            <person name="Lanie J.A."/>
            <person name="Ng W.-L."/>
            <person name="Kazmierczak K.M."/>
            <person name="Andrzejewski T.M."/>
            <person name="Davidsen T.M."/>
            <person name="Wayne K.J."/>
            <person name="Tettelin H."/>
            <person name="Glass J.I."/>
            <person name="Rusch D."/>
            <person name="Podicherti R."/>
            <person name="Tsui H.-C.T."/>
            <person name="Winkler M.E."/>
        </authorList>
    </citation>
    <scope>NUCLEOTIDE SEQUENCE</scope>
</reference>
<evidence type="ECO:0000313" key="1">
    <source>
        <dbReference type="EMBL" id="SVC31634.1"/>
    </source>
</evidence>
<protein>
    <submittedName>
        <fullName evidence="1">Uncharacterized protein</fullName>
    </submittedName>
</protein>
<dbReference type="AlphaFoldDB" id="A0A382L3W5"/>
<organism evidence="1">
    <name type="scientific">marine metagenome</name>
    <dbReference type="NCBI Taxonomy" id="408172"/>
    <lineage>
        <taxon>unclassified sequences</taxon>
        <taxon>metagenomes</taxon>
        <taxon>ecological metagenomes</taxon>
    </lineage>
</organism>
<proteinExistence type="predicted"/>
<sequence length="38" mass="4257">MDLRNIDPTTREALDHFIFPLVSKIDVNAGDPIIFKSG</sequence>
<feature type="non-terminal residue" evidence="1">
    <location>
        <position position="38"/>
    </location>
</feature>
<name>A0A382L3W5_9ZZZZ</name>
<gene>
    <name evidence="1" type="ORF">METZ01_LOCUS284488</name>
</gene>